<gene>
    <name evidence="7" type="ORF">HRI_003726100</name>
</gene>
<evidence type="ECO:0000256" key="3">
    <source>
        <dbReference type="ARBA" id="ARBA00022723"/>
    </source>
</evidence>
<dbReference type="EMBL" id="BSYR01000035">
    <property type="protein sequence ID" value="GMJ00569.1"/>
    <property type="molecule type" value="Genomic_DNA"/>
</dbReference>
<reference evidence="7" key="1">
    <citation type="submission" date="2023-05" db="EMBL/GenBank/DDBJ databases">
        <title>Genome and transcriptome analyses reveal genes involved in the formation of fine ridges on petal epidermal cells in Hibiscus trionum.</title>
        <authorList>
            <person name="Koshimizu S."/>
            <person name="Masuda S."/>
            <person name="Ishii T."/>
            <person name="Shirasu K."/>
            <person name="Hoshino A."/>
            <person name="Arita M."/>
        </authorList>
    </citation>
    <scope>NUCLEOTIDE SEQUENCE</scope>
    <source>
        <strain evidence="7">Hamamatsu line</strain>
    </source>
</reference>
<organism evidence="7 8">
    <name type="scientific">Hibiscus trionum</name>
    <name type="common">Flower of an hour</name>
    <dbReference type="NCBI Taxonomy" id="183268"/>
    <lineage>
        <taxon>Eukaryota</taxon>
        <taxon>Viridiplantae</taxon>
        <taxon>Streptophyta</taxon>
        <taxon>Embryophyta</taxon>
        <taxon>Tracheophyta</taxon>
        <taxon>Spermatophyta</taxon>
        <taxon>Magnoliopsida</taxon>
        <taxon>eudicotyledons</taxon>
        <taxon>Gunneridae</taxon>
        <taxon>Pentapetalae</taxon>
        <taxon>rosids</taxon>
        <taxon>malvids</taxon>
        <taxon>Malvales</taxon>
        <taxon>Malvaceae</taxon>
        <taxon>Malvoideae</taxon>
        <taxon>Hibiscus</taxon>
    </lineage>
</organism>
<evidence type="ECO:0000256" key="5">
    <source>
        <dbReference type="ARBA" id="ARBA00022842"/>
    </source>
</evidence>
<sequence length="232" mass="26513">MTNKAIFVSWNIMGLGRAEKRVAVRNLVVKSDTKFLFLQESKLRMVDEKLIRKIGGIRRQFDFRFSPAEGAAGGLITCWDPKVFGFERGIIDQNFIALIGKLADKESRCLVINVYGPNDSGERQEFFNQLLQIIKDADLPTVIRGDFNVVRFREEKIGASWNKKAMDSFNEFIDNLEMIDFPMQGESLRGPTSGRSLPLADWTCLSFPWKYNVYGKVCFSFGFQVTSLIIIR</sequence>
<dbReference type="PANTHER" id="PTHR22748:SF11">
    <property type="entry name" value="OS07G0184032 PROTEIN"/>
    <property type="match status" value="1"/>
</dbReference>
<dbReference type="InterPro" id="IPR004808">
    <property type="entry name" value="AP_endonuc_1"/>
</dbReference>
<dbReference type="GO" id="GO:0008311">
    <property type="term" value="F:double-stranded DNA 3'-5' DNA exonuclease activity"/>
    <property type="evidence" value="ECO:0007669"/>
    <property type="project" value="TreeGrafter"/>
</dbReference>
<dbReference type="GO" id="GO:0005634">
    <property type="term" value="C:nucleus"/>
    <property type="evidence" value="ECO:0007669"/>
    <property type="project" value="TreeGrafter"/>
</dbReference>
<dbReference type="AlphaFoldDB" id="A0A9W7IV68"/>
<dbReference type="OrthoDB" id="1002598at2759"/>
<dbReference type="GO" id="GO:0006284">
    <property type="term" value="P:base-excision repair"/>
    <property type="evidence" value="ECO:0007669"/>
    <property type="project" value="TreeGrafter"/>
</dbReference>
<dbReference type="GO" id="GO:0003906">
    <property type="term" value="F:DNA-(apurinic or apyrimidinic site) endonuclease activity"/>
    <property type="evidence" value="ECO:0007669"/>
    <property type="project" value="TreeGrafter"/>
</dbReference>
<evidence type="ECO:0000256" key="1">
    <source>
        <dbReference type="ARBA" id="ARBA00001946"/>
    </source>
</evidence>
<dbReference type="SUPFAM" id="SSF56219">
    <property type="entry name" value="DNase I-like"/>
    <property type="match status" value="1"/>
</dbReference>
<name>A0A9W7IV68_HIBTR</name>
<dbReference type="Gene3D" id="3.60.10.10">
    <property type="entry name" value="Endonuclease/exonuclease/phosphatase"/>
    <property type="match status" value="1"/>
</dbReference>
<dbReference type="InterPro" id="IPR005135">
    <property type="entry name" value="Endo/exonuclease/phosphatase"/>
</dbReference>
<dbReference type="Proteomes" id="UP001165190">
    <property type="component" value="Unassembled WGS sequence"/>
</dbReference>
<keyword evidence="4" id="KW-0378">Hydrolase</keyword>
<keyword evidence="5" id="KW-0460">Magnesium</keyword>
<comment type="similarity">
    <text evidence="2">Belongs to the DNA repair enzymes AP/ExoA family.</text>
</comment>
<keyword evidence="8" id="KW-1185">Reference proteome</keyword>
<dbReference type="GO" id="GO:0046872">
    <property type="term" value="F:metal ion binding"/>
    <property type="evidence" value="ECO:0007669"/>
    <property type="project" value="UniProtKB-KW"/>
</dbReference>
<proteinExistence type="inferred from homology"/>
<dbReference type="PANTHER" id="PTHR22748">
    <property type="entry name" value="AP ENDONUCLEASE"/>
    <property type="match status" value="1"/>
</dbReference>
<evidence type="ECO:0000259" key="6">
    <source>
        <dbReference type="Pfam" id="PF03372"/>
    </source>
</evidence>
<dbReference type="GO" id="GO:0008081">
    <property type="term" value="F:phosphoric diester hydrolase activity"/>
    <property type="evidence" value="ECO:0007669"/>
    <property type="project" value="TreeGrafter"/>
</dbReference>
<evidence type="ECO:0000256" key="2">
    <source>
        <dbReference type="ARBA" id="ARBA00007092"/>
    </source>
</evidence>
<evidence type="ECO:0000256" key="4">
    <source>
        <dbReference type="ARBA" id="ARBA00022801"/>
    </source>
</evidence>
<protein>
    <recommendedName>
        <fullName evidence="6">Endonuclease/exonuclease/phosphatase domain-containing protein</fullName>
    </recommendedName>
</protein>
<evidence type="ECO:0000313" key="8">
    <source>
        <dbReference type="Proteomes" id="UP001165190"/>
    </source>
</evidence>
<dbReference type="Pfam" id="PF03372">
    <property type="entry name" value="Exo_endo_phos"/>
    <property type="match status" value="1"/>
</dbReference>
<comment type="caution">
    <text evidence="7">The sequence shown here is derived from an EMBL/GenBank/DDBJ whole genome shotgun (WGS) entry which is preliminary data.</text>
</comment>
<keyword evidence="3" id="KW-0479">Metal-binding</keyword>
<feature type="domain" description="Endonuclease/exonuclease/phosphatase" evidence="6">
    <location>
        <begin position="8"/>
        <end position="150"/>
    </location>
</feature>
<dbReference type="InterPro" id="IPR036691">
    <property type="entry name" value="Endo/exonu/phosph_ase_sf"/>
</dbReference>
<evidence type="ECO:0000313" key="7">
    <source>
        <dbReference type="EMBL" id="GMJ00569.1"/>
    </source>
</evidence>
<accession>A0A9W7IV68</accession>
<comment type="cofactor">
    <cofactor evidence="1">
        <name>Mg(2+)</name>
        <dbReference type="ChEBI" id="CHEBI:18420"/>
    </cofactor>
</comment>